<comment type="caution">
    <text evidence="6">The sequence shown here is derived from an EMBL/GenBank/DDBJ whole genome shotgun (WGS) entry which is preliminary data.</text>
</comment>
<dbReference type="FunFam" id="1.20.1160.11:FF:000001">
    <property type="entry name" value="Paired amphipathic helix protein Sin3"/>
    <property type="match status" value="1"/>
</dbReference>
<evidence type="ECO:0000256" key="4">
    <source>
        <dbReference type="PROSITE-ProRule" id="PRU00810"/>
    </source>
</evidence>
<reference evidence="6" key="2">
    <citation type="journal article" date="2023" name="Proc. Natl. Acad. Sci. U.S.A.">
        <title>A global phylogenomic analysis of the shiitake genus Lentinula.</title>
        <authorList>
            <person name="Sierra-Patev S."/>
            <person name="Min B."/>
            <person name="Naranjo-Ortiz M."/>
            <person name="Looney B."/>
            <person name="Konkel Z."/>
            <person name="Slot J.C."/>
            <person name="Sakamoto Y."/>
            <person name="Steenwyk J.L."/>
            <person name="Rokas A."/>
            <person name="Carro J."/>
            <person name="Camarero S."/>
            <person name="Ferreira P."/>
            <person name="Molpeceres G."/>
            <person name="Ruiz-Duenas F.J."/>
            <person name="Serrano A."/>
            <person name="Henrissat B."/>
            <person name="Drula E."/>
            <person name="Hughes K.W."/>
            <person name="Mata J.L."/>
            <person name="Ishikawa N.K."/>
            <person name="Vargas-Isla R."/>
            <person name="Ushijima S."/>
            <person name="Smith C.A."/>
            <person name="Donoghue J."/>
            <person name="Ahrendt S."/>
            <person name="Andreopoulos W."/>
            <person name="He G."/>
            <person name="LaButti K."/>
            <person name="Lipzen A."/>
            <person name="Ng V."/>
            <person name="Riley R."/>
            <person name="Sandor L."/>
            <person name="Barry K."/>
            <person name="Martinez A.T."/>
            <person name="Xiao Y."/>
            <person name="Gibbons J.G."/>
            <person name="Terashima K."/>
            <person name="Grigoriev I.V."/>
            <person name="Hibbett D."/>
        </authorList>
    </citation>
    <scope>NUCLEOTIDE SEQUENCE</scope>
    <source>
        <strain evidence="6">Sp2 HRB7682 ss15</strain>
    </source>
</reference>
<dbReference type="InterPro" id="IPR003822">
    <property type="entry name" value="PAH"/>
</dbReference>
<dbReference type="InterPro" id="IPR036600">
    <property type="entry name" value="PAH_sf"/>
</dbReference>
<evidence type="ECO:0000313" key="7">
    <source>
        <dbReference type="Proteomes" id="UP001150238"/>
    </source>
</evidence>
<dbReference type="InterPro" id="IPR039774">
    <property type="entry name" value="Sin3-like"/>
</dbReference>
<dbReference type="PANTHER" id="PTHR12346">
    <property type="entry name" value="SIN3B-RELATED"/>
    <property type="match status" value="1"/>
</dbReference>
<dbReference type="GO" id="GO:0003714">
    <property type="term" value="F:transcription corepressor activity"/>
    <property type="evidence" value="ECO:0007669"/>
    <property type="project" value="InterPro"/>
</dbReference>
<dbReference type="Proteomes" id="UP001150238">
    <property type="component" value="Unassembled WGS sequence"/>
</dbReference>
<dbReference type="AlphaFoldDB" id="A0A9W9DIT1"/>
<evidence type="ECO:0000256" key="5">
    <source>
        <dbReference type="SAM" id="MobiDB-lite"/>
    </source>
</evidence>
<proteinExistence type="predicted"/>
<evidence type="ECO:0000256" key="2">
    <source>
        <dbReference type="ARBA" id="ARBA00022491"/>
    </source>
</evidence>
<dbReference type="GO" id="GO:0000122">
    <property type="term" value="P:negative regulation of transcription by RNA polymerase II"/>
    <property type="evidence" value="ECO:0007669"/>
    <property type="project" value="TreeGrafter"/>
</dbReference>
<comment type="subcellular location">
    <subcellularLocation>
        <location evidence="1 4">Nucleus</location>
    </subcellularLocation>
</comment>
<dbReference type="PANTHER" id="PTHR12346:SF0">
    <property type="entry name" value="SIN3A, ISOFORM G"/>
    <property type="match status" value="1"/>
</dbReference>
<dbReference type="SUPFAM" id="SSF47762">
    <property type="entry name" value="PAH2 domain"/>
    <property type="match status" value="1"/>
</dbReference>
<dbReference type="PROSITE" id="PS51477">
    <property type="entry name" value="PAH"/>
    <property type="match status" value="1"/>
</dbReference>
<evidence type="ECO:0000256" key="1">
    <source>
        <dbReference type="ARBA" id="ARBA00004123"/>
    </source>
</evidence>
<name>A0A9W9DIT1_9AGAR</name>
<accession>A0A9W9DIT1</accession>
<organism evidence="6 7">
    <name type="scientific">Lentinula lateritia</name>
    <dbReference type="NCBI Taxonomy" id="40482"/>
    <lineage>
        <taxon>Eukaryota</taxon>
        <taxon>Fungi</taxon>
        <taxon>Dikarya</taxon>
        <taxon>Basidiomycota</taxon>
        <taxon>Agaricomycotina</taxon>
        <taxon>Agaricomycetes</taxon>
        <taxon>Agaricomycetidae</taxon>
        <taxon>Agaricales</taxon>
        <taxon>Marasmiineae</taxon>
        <taxon>Omphalotaceae</taxon>
        <taxon>Lentinula</taxon>
    </lineage>
</organism>
<dbReference type="Pfam" id="PF02671">
    <property type="entry name" value="PAH"/>
    <property type="match status" value="1"/>
</dbReference>
<evidence type="ECO:0000256" key="3">
    <source>
        <dbReference type="ARBA" id="ARBA00023242"/>
    </source>
</evidence>
<reference evidence="6" key="1">
    <citation type="submission" date="2022-08" db="EMBL/GenBank/DDBJ databases">
        <authorList>
            <consortium name="DOE Joint Genome Institute"/>
            <person name="Min B."/>
            <person name="Riley R."/>
            <person name="Sierra-Patev S."/>
            <person name="Naranjo-Ortiz M."/>
            <person name="Looney B."/>
            <person name="Konkel Z."/>
            <person name="Slot J.C."/>
            <person name="Sakamoto Y."/>
            <person name="Steenwyk J.L."/>
            <person name="Rokas A."/>
            <person name="Carro J."/>
            <person name="Camarero S."/>
            <person name="Ferreira P."/>
            <person name="Molpeceres G."/>
            <person name="Ruiz-Duenas F.J."/>
            <person name="Serrano A."/>
            <person name="Henrissat B."/>
            <person name="Drula E."/>
            <person name="Hughes K.W."/>
            <person name="Mata J.L."/>
            <person name="Ishikawa N.K."/>
            <person name="Vargas-Isla R."/>
            <person name="Ushijima S."/>
            <person name="Smith C.A."/>
            <person name="Ahrendt S."/>
            <person name="Andreopoulos W."/>
            <person name="He G."/>
            <person name="Labutti K."/>
            <person name="Lipzen A."/>
            <person name="Ng V."/>
            <person name="Sandor L."/>
            <person name="Barry K."/>
            <person name="Martinez A.T."/>
            <person name="Xiao Y."/>
            <person name="Gibbons J.G."/>
            <person name="Terashima K."/>
            <person name="Hibbett D.S."/>
            <person name="Grigoriev I.V."/>
        </authorList>
    </citation>
    <scope>NUCLEOTIDE SEQUENCE</scope>
    <source>
        <strain evidence="6">Sp2 HRB7682 ss15</strain>
    </source>
</reference>
<keyword evidence="3 4" id="KW-0539">Nucleus</keyword>
<keyword evidence="2" id="KW-0678">Repressor</keyword>
<protein>
    <submittedName>
        <fullName evidence="6">Paired amphipathic helix</fullName>
    </submittedName>
</protein>
<dbReference type="GO" id="GO:0070822">
    <property type="term" value="C:Sin3-type complex"/>
    <property type="evidence" value="ECO:0007669"/>
    <property type="project" value="TreeGrafter"/>
</dbReference>
<gene>
    <name evidence="6" type="ORF">C8J55DRAFT_563320</name>
</gene>
<feature type="region of interest" description="Disordered" evidence="5">
    <location>
        <begin position="89"/>
        <end position="120"/>
    </location>
</feature>
<evidence type="ECO:0000313" key="6">
    <source>
        <dbReference type="EMBL" id="KAJ4472571.1"/>
    </source>
</evidence>
<dbReference type="Gene3D" id="1.20.1160.11">
    <property type="entry name" value="Paired amphipathic helix"/>
    <property type="match status" value="1"/>
</dbReference>
<feature type="compositionally biased region" description="Low complexity" evidence="5">
    <location>
        <begin position="89"/>
        <end position="108"/>
    </location>
</feature>
<sequence>MSRPLNVTDALCYLDDVKHQFAEKPEVYNRFLDIMKDFKSQQIDISGAIGRVSKLFHGNPPLIQGFNTFLPVGYRIDVSGDPLDPNTITVTTPQGTTTQTTTQSSNTPLSEDFKPGASEL</sequence>
<dbReference type="EMBL" id="JANVFS010000027">
    <property type="protein sequence ID" value="KAJ4472571.1"/>
    <property type="molecule type" value="Genomic_DNA"/>
</dbReference>